<dbReference type="AlphaFoldDB" id="A0A1Q9D9R0"/>
<feature type="compositionally biased region" description="Basic and acidic residues" evidence="1">
    <location>
        <begin position="588"/>
        <end position="600"/>
    </location>
</feature>
<evidence type="ECO:0000313" key="3">
    <source>
        <dbReference type="Proteomes" id="UP000186817"/>
    </source>
</evidence>
<gene>
    <name evidence="2" type="ORF">AK812_SmicGene26361</name>
</gene>
<evidence type="ECO:0000313" key="2">
    <source>
        <dbReference type="EMBL" id="OLP91880.1"/>
    </source>
</evidence>
<dbReference type="EMBL" id="LSRX01000645">
    <property type="protein sequence ID" value="OLP91880.1"/>
    <property type="molecule type" value="Genomic_DNA"/>
</dbReference>
<feature type="region of interest" description="Disordered" evidence="1">
    <location>
        <begin position="244"/>
        <end position="272"/>
    </location>
</feature>
<feature type="compositionally biased region" description="Low complexity" evidence="1">
    <location>
        <begin position="567"/>
        <end position="576"/>
    </location>
</feature>
<proteinExistence type="predicted"/>
<dbReference type="OrthoDB" id="10318417at2759"/>
<evidence type="ECO:0008006" key="4">
    <source>
        <dbReference type="Google" id="ProtNLM"/>
    </source>
</evidence>
<feature type="compositionally biased region" description="Basic and acidic residues" evidence="1">
    <location>
        <begin position="615"/>
        <end position="625"/>
    </location>
</feature>
<accession>A0A1Q9D9R0</accession>
<evidence type="ECO:0000256" key="1">
    <source>
        <dbReference type="SAM" id="MobiDB-lite"/>
    </source>
</evidence>
<feature type="compositionally biased region" description="Low complexity" evidence="1">
    <location>
        <begin position="1"/>
        <end position="20"/>
    </location>
</feature>
<feature type="region of interest" description="Disordered" evidence="1">
    <location>
        <begin position="1"/>
        <end position="24"/>
    </location>
</feature>
<keyword evidence="3" id="KW-1185">Reference proteome</keyword>
<sequence length="730" mass="81061">MPRSTASSEASESLEPSVLSTSESGSVELPLYYAMSGPPRPPVRTQAALAEIQDERLVLSEQSHRSLAWLQNIVLRFFCWQSRRLYMEETLRQPQRNISASMSSWGRTQHELPAEAVLDRAVAHLDSAAASSLQERFAWLKELLQARPARNDRAWILTVGNQHSPSKQLLQGQLWPHVVARLRQRLPDPLVQEVADTLFNMASGLWYQDYLTALCPWLPPEAQLEFQQWFQDYEWHQYLSLPPPEATTPDVDRDALPRGSADPPPRAQQRALRDGSVLYKGKEVAQASALRFASLEAGRLFHVRIMREQVAKLLPTHTIDDALQRAWLECTADTPKNFRVSRNISVSFTELIYAFPLPGGMTLSLDLSKAYDRLPSDCLLAALQNMSTPPDLIAAIMYIHDNAKLVLQRHDLMDEAPLGQGIRLNQLVPPQALTGYADDFLVNWTFQHPRDFTNACVQNVASLDSVSPTAYAVEALGGANPAPRAALVHVRLEYHKEGIEQGQEPTPLFHRSDLQLLAKRNQVNCSSPTPSAMATVPMDHPDREELLQAQAELEQFSRFMQSKSEQAPSQSSTPLTATPPPSIAPAPSHEEMEVDKDKRHANQQQGPDQPPAKWAKGEAKGDKNDSTGPPRPTGKGTSDEPLLKAAAAFAGTGTPWPYAKKETDPSSLTQPMRNMLFYCVWASLLAQLRRMEVADQGNMWPLILPAGSSACCYIAASVGDFANQPLPPGW</sequence>
<reference evidence="2 3" key="1">
    <citation type="submission" date="2016-02" db="EMBL/GenBank/DDBJ databases">
        <title>Genome analysis of coral dinoflagellate symbionts highlights evolutionary adaptations to a symbiotic lifestyle.</title>
        <authorList>
            <person name="Aranda M."/>
            <person name="Li Y."/>
            <person name="Liew Y.J."/>
            <person name="Baumgarten S."/>
            <person name="Simakov O."/>
            <person name="Wilson M."/>
            <person name="Piel J."/>
            <person name="Ashoor H."/>
            <person name="Bougouffa S."/>
            <person name="Bajic V.B."/>
            <person name="Ryu T."/>
            <person name="Ravasi T."/>
            <person name="Bayer T."/>
            <person name="Micklem G."/>
            <person name="Kim H."/>
            <person name="Bhak J."/>
            <person name="Lajeunesse T.C."/>
            <person name="Voolstra C.R."/>
        </authorList>
    </citation>
    <scope>NUCLEOTIDE SEQUENCE [LARGE SCALE GENOMIC DNA]</scope>
    <source>
        <strain evidence="2 3">CCMP2467</strain>
    </source>
</reference>
<dbReference type="Proteomes" id="UP000186817">
    <property type="component" value="Unassembled WGS sequence"/>
</dbReference>
<organism evidence="2 3">
    <name type="scientific">Symbiodinium microadriaticum</name>
    <name type="common">Dinoflagellate</name>
    <name type="synonym">Zooxanthella microadriatica</name>
    <dbReference type="NCBI Taxonomy" id="2951"/>
    <lineage>
        <taxon>Eukaryota</taxon>
        <taxon>Sar</taxon>
        <taxon>Alveolata</taxon>
        <taxon>Dinophyceae</taxon>
        <taxon>Suessiales</taxon>
        <taxon>Symbiodiniaceae</taxon>
        <taxon>Symbiodinium</taxon>
    </lineage>
</organism>
<comment type="caution">
    <text evidence="2">The sequence shown here is derived from an EMBL/GenBank/DDBJ whole genome shotgun (WGS) entry which is preliminary data.</text>
</comment>
<protein>
    <recommendedName>
        <fullName evidence="4">Reverse transcriptase domain-containing protein</fullName>
    </recommendedName>
</protein>
<feature type="region of interest" description="Disordered" evidence="1">
    <location>
        <begin position="560"/>
        <end position="640"/>
    </location>
</feature>
<name>A0A1Q9D9R0_SYMMI</name>